<feature type="transmembrane region" description="Helical" evidence="1">
    <location>
        <begin position="101"/>
        <end position="118"/>
    </location>
</feature>
<accession>A0A4R4RQ58</accession>
<proteinExistence type="predicted"/>
<dbReference type="EMBL" id="SMKL01000018">
    <property type="protein sequence ID" value="TDC52031.1"/>
    <property type="molecule type" value="Genomic_DNA"/>
</dbReference>
<dbReference type="AlphaFoldDB" id="A0A4R4RQ58"/>
<sequence>MTGIQDAPPRHHRWPAWALPASVVAGPGAVGTGVGLAVARYRQEPQGLAIVLVVLLIAALGGAAAVSRAMRHERRRYAVTEIAVILAAALLFYAGSTMGRMVLAALVGGGLLATARTIRGERRQPTKMQNGWPSRSP</sequence>
<dbReference type="RefSeq" id="WP_131982057.1">
    <property type="nucleotide sequence ID" value="NZ_SMKL01000018.1"/>
</dbReference>
<feature type="transmembrane region" description="Helical" evidence="1">
    <location>
        <begin position="17"/>
        <end position="41"/>
    </location>
</feature>
<evidence type="ECO:0000313" key="3">
    <source>
        <dbReference type="Proteomes" id="UP000295621"/>
    </source>
</evidence>
<organism evidence="2 3">
    <name type="scientific">Jiangella ureilytica</name>
    <dbReference type="NCBI Taxonomy" id="2530374"/>
    <lineage>
        <taxon>Bacteria</taxon>
        <taxon>Bacillati</taxon>
        <taxon>Actinomycetota</taxon>
        <taxon>Actinomycetes</taxon>
        <taxon>Jiangellales</taxon>
        <taxon>Jiangellaceae</taxon>
        <taxon>Jiangella</taxon>
    </lineage>
</organism>
<gene>
    <name evidence="2" type="ORF">E1212_10525</name>
</gene>
<keyword evidence="1" id="KW-0472">Membrane</keyword>
<keyword evidence="3" id="KW-1185">Reference proteome</keyword>
<evidence type="ECO:0000313" key="2">
    <source>
        <dbReference type="EMBL" id="TDC52031.1"/>
    </source>
</evidence>
<feature type="transmembrane region" description="Helical" evidence="1">
    <location>
        <begin position="47"/>
        <end position="66"/>
    </location>
</feature>
<dbReference type="Proteomes" id="UP000295621">
    <property type="component" value="Unassembled WGS sequence"/>
</dbReference>
<comment type="caution">
    <text evidence="2">The sequence shown here is derived from an EMBL/GenBank/DDBJ whole genome shotgun (WGS) entry which is preliminary data.</text>
</comment>
<reference evidence="2 3" key="1">
    <citation type="submission" date="2019-02" db="EMBL/GenBank/DDBJ databases">
        <title>Draft genome sequences of novel Actinobacteria.</title>
        <authorList>
            <person name="Sahin N."/>
            <person name="Ay H."/>
            <person name="Saygin H."/>
        </authorList>
    </citation>
    <scope>NUCLEOTIDE SEQUENCE [LARGE SCALE GENOMIC DNA]</scope>
    <source>
        <strain evidence="2 3">KC603</strain>
    </source>
</reference>
<keyword evidence="1" id="KW-0812">Transmembrane</keyword>
<keyword evidence="1" id="KW-1133">Transmembrane helix</keyword>
<feature type="transmembrane region" description="Helical" evidence="1">
    <location>
        <begin position="78"/>
        <end position="95"/>
    </location>
</feature>
<dbReference type="OrthoDB" id="5195522at2"/>
<protein>
    <submittedName>
        <fullName evidence="2">Uncharacterized protein</fullName>
    </submittedName>
</protein>
<name>A0A4R4RQ58_9ACTN</name>
<evidence type="ECO:0000256" key="1">
    <source>
        <dbReference type="SAM" id="Phobius"/>
    </source>
</evidence>